<protein>
    <recommendedName>
        <fullName evidence="16">Sodium channel protein Nach</fullName>
    </recommendedName>
</protein>
<evidence type="ECO:0000256" key="5">
    <source>
        <dbReference type="ARBA" id="ARBA00022692"/>
    </source>
</evidence>
<organism evidence="14 15">
    <name type="scientific">Pseudolycoriella hygida</name>
    <dbReference type="NCBI Taxonomy" id="35572"/>
    <lineage>
        <taxon>Eukaryota</taxon>
        <taxon>Metazoa</taxon>
        <taxon>Ecdysozoa</taxon>
        <taxon>Arthropoda</taxon>
        <taxon>Hexapoda</taxon>
        <taxon>Insecta</taxon>
        <taxon>Pterygota</taxon>
        <taxon>Neoptera</taxon>
        <taxon>Endopterygota</taxon>
        <taxon>Diptera</taxon>
        <taxon>Nematocera</taxon>
        <taxon>Sciaroidea</taxon>
        <taxon>Sciaridae</taxon>
        <taxon>Pseudolycoriella</taxon>
    </lineage>
</organism>
<dbReference type="PANTHER" id="PTHR11690:SF175">
    <property type="entry name" value="PICKPOCKET 13-RELATED"/>
    <property type="match status" value="1"/>
</dbReference>
<comment type="caution">
    <text evidence="14">The sequence shown here is derived from an EMBL/GenBank/DDBJ whole genome shotgun (WGS) entry which is preliminary data.</text>
</comment>
<dbReference type="PANTHER" id="PTHR11690">
    <property type="entry name" value="AMILORIDE-SENSITIVE SODIUM CHANNEL-RELATED"/>
    <property type="match status" value="1"/>
</dbReference>
<evidence type="ECO:0008006" key="16">
    <source>
        <dbReference type="Google" id="ProtNLM"/>
    </source>
</evidence>
<feature type="transmembrane region" description="Helical" evidence="13">
    <location>
        <begin position="328"/>
        <end position="355"/>
    </location>
</feature>
<evidence type="ECO:0000256" key="4">
    <source>
        <dbReference type="ARBA" id="ARBA00022461"/>
    </source>
</evidence>
<sequence length="371" mass="42414">MSAWDAFQHNAIQFVVETSYRDWDTDFPAIAICESKNMDRVSKVSEYLWGAEHDFTLEEVLSEIAYFRGESYHTVHECSLEDGGIENCLQSNFSYYANLVRSSCKQTLDMCWWNDIQFDCCNYFHPMETELGLCYAINSNQVRNPKSPRFTMRSNKYTGPGSVKIQILIEANVYVIGEEDVPNLVTSKSDILAVGPYISYLRKISVRNIENDPLTRSVSVEQRSCRFQDEHSLDVHTHYSMYCNMTGLICLNENYEELSVVIPKWSKNRKGVICDCMPSCTEIDVSLVHDSRNNILAQHRPMSVVEIGLINLPTEKYKRNVVRGKLDLVVSFGGSASLFLGCSLLSFVEVIYYFFIRPYGIPAEGNVNDQN</sequence>
<keyword evidence="7" id="KW-0915">Sodium</keyword>
<dbReference type="Gene3D" id="1.10.287.770">
    <property type="entry name" value="YojJ-like"/>
    <property type="match status" value="1"/>
</dbReference>
<evidence type="ECO:0000256" key="10">
    <source>
        <dbReference type="ARBA" id="ARBA00023201"/>
    </source>
</evidence>
<evidence type="ECO:0000256" key="9">
    <source>
        <dbReference type="ARBA" id="ARBA00023136"/>
    </source>
</evidence>
<evidence type="ECO:0000256" key="7">
    <source>
        <dbReference type="ARBA" id="ARBA00023053"/>
    </source>
</evidence>
<keyword evidence="5 12" id="KW-0812">Transmembrane</keyword>
<evidence type="ECO:0000256" key="6">
    <source>
        <dbReference type="ARBA" id="ARBA00022989"/>
    </source>
</evidence>
<dbReference type="Gene3D" id="2.60.470.10">
    <property type="entry name" value="Acid-sensing ion channels like domains"/>
    <property type="match status" value="1"/>
</dbReference>
<dbReference type="InterPro" id="IPR001873">
    <property type="entry name" value="ENaC"/>
</dbReference>
<evidence type="ECO:0000256" key="12">
    <source>
        <dbReference type="RuleBase" id="RU000679"/>
    </source>
</evidence>
<evidence type="ECO:0000256" key="2">
    <source>
        <dbReference type="ARBA" id="ARBA00007193"/>
    </source>
</evidence>
<dbReference type="GO" id="GO:0005886">
    <property type="term" value="C:plasma membrane"/>
    <property type="evidence" value="ECO:0007669"/>
    <property type="project" value="TreeGrafter"/>
</dbReference>
<dbReference type="Proteomes" id="UP001151699">
    <property type="component" value="Chromosome A"/>
</dbReference>
<dbReference type="AlphaFoldDB" id="A0A9Q0S988"/>
<evidence type="ECO:0000313" key="14">
    <source>
        <dbReference type="EMBL" id="KAJ6650047.1"/>
    </source>
</evidence>
<keyword evidence="8 12" id="KW-0406">Ion transport</keyword>
<keyword evidence="11 12" id="KW-0407">Ion channel</keyword>
<evidence type="ECO:0000256" key="3">
    <source>
        <dbReference type="ARBA" id="ARBA00022448"/>
    </source>
</evidence>
<keyword evidence="4 12" id="KW-0894">Sodium channel</keyword>
<comment type="subcellular location">
    <subcellularLocation>
        <location evidence="1">Membrane</location>
        <topology evidence="1">Multi-pass membrane protein</topology>
    </subcellularLocation>
</comment>
<keyword evidence="6 13" id="KW-1133">Transmembrane helix</keyword>
<accession>A0A9Q0S988</accession>
<dbReference type="GO" id="GO:0015280">
    <property type="term" value="F:ligand-gated sodium channel activity"/>
    <property type="evidence" value="ECO:0007669"/>
    <property type="project" value="TreeGrafter"/>
</dbReference>
<dbReference type="OrthoDB" id="5874059at2759"/>
<evidence type="ECO:0000256" key="11">
    <source>
        <dbReference type="ARBA" id="ARBA00023303"/>
    </source>
</evidence>
<evidence type="ECO:0000256" key="1">
    <source>
        <dbReference type="ARBA" id="ARBA00004141"/>
    </source>
</evidence>
<evidence type="ECO:0000313" key="15">
    <source>
        <dbReference type="Proteomes" id="UP001151699"/>
    </source>
</evidence>
<comment type="similarity">
    <text evidence="2 12">Belongs to the amiloride-sensitive sodium channel (TC 1.A.6) family.</text>
</comment>
<dbReference type="EMBL" id="WJQU01000001">
    <property type="protein sequence ID" value="KAJ6650047.1"/>
    <property type="molecule type" value="Genomic_DNA"/>
</dbReference>
<keyword evidence="9 13" id="KW-0472">Membrane</keyword>
<keyword evidence="10 12" id="KW-0739">Sodium transport</keyword>
<keyword evidence="3 12" id="KW-0813">Transport</keyword>
<evidence type="ECO:0000256" key="8">
    <source>
        <dbReference type="ARBA" id="ARBA00023065"/>
    </source>
</evidence>
<name>A0A9Q0S988_9DIPT</name>
<reference evidence="14" key="1">
    <citation type="submission" date="2022-07" db="EMBL/GenBank/DDBJ databases">
        <authorList>
            <person name="Trinca V."/>
            <person name="Uliana J.V.C."/>
            <person name="Torres T.T."/>
            <person name="Ward R.J."/>
            <person name="Monesi N."/>
        </authorList>
    </citation>
    <scope>NUCLEOTIDE SEQUENCE</scope>
    <source>
        <strain evidence="14">HSMRA1968</strain>
        <tissue evidence="14">Whole embryos</tissue>
    </source>
</reference>
<proteinExistence type="inferred from homology"/>
<keyword evidence="15" id="KW-1185">Reference proteome</keyword>
<gene>
    <name evidence="14" type="ORF">Bhyg_05290</name>
</gene>
<evidence type="ECO:0000256" key="13">
    <source>
        <dbReference type="SAM" id="Phobius"/>
    </source>
</evidence>
<dbReference type="Pfam" id="PF00858">
    <property type="entry name" value="ASC"/>
    <property type="match status" value="2"/>
</dbReference>